<sequence length="206" mass="24450">MLTANHHRIIYPFFQYYTEYQLKRRFHSVQIIGDFEDRGLPVLLIANHIGWWDGFWAMHLMLKVLHRKFYFMMQEDQLLKYRFFNQTGAFSVRKSSREALQSLSYASSLLEESSNMVLIYPQGQLHSLYNSDFHFQRGLGRLIEGREGKLHLILSANMIDYGENPRPSLSTYIKEYQGAMKLEVLEEGYNVFYRSCLSKQINRVQI</sequence>
<dbReference type="InterPro" id="IPR002123">
    <property type="entry name" value="Plipid/glycerol_acylTrfase"/>
</dbReference>
<name>A0A2A6EFX7_PREIN</name>
<dbReference type="GO" id="GO:0016746">
    <property type="term" value="F:acyltransferase activity"/>
    <property type="evidence" value="ECO:0007669"/>
    <property type="project" value="InterPro"/>
</dbReference>
<dbReference type="Proteomes" id="UP000219058">
    <property type="component" value="Unassembled WGS sequence"/>
</dbReference>
<protein>
    <recommendedName>
        <fullName evidence="1">Phospholipid/glycerol acyltransferase domain-containing protein</fullName>
    </recommendedName>
</protein>
<dbReference type="CDD" id="cd06551">
    <property type="entry name" value="LPLAT"/>
    <property type="match status" value="1"/>
</dbReference>
<dbReference type="EMBL" id="NSLY01000013">
    <property type="protein sequence ID" value="PDP60329.1"/>
    <property type="molecule type" value="Genomic_DNA"/>
</dbReference>
<feature type="domain" description="Phospholipid/glycerol acyltransferase" evidence="1">
    <location>
        <begin position="42"/>
        <end position="161"/>
    </location>
</feature>
<comment type="caution">
    <text evidence="2">The sequence shown here is derived from an EMBL/GenBank/DDBJ whole genome shotgun (WGS) entry which is preliminary data.</text>
</comment>
<proteinExistence type="predicted"/>
<reference evidence="2 3" key="1">
    <citation type="submission" date="2017-09" db="EMBL/GenBank/DDBJ databases">
        <title>Phase variable restriction modification systems are present in the genome sequences of periodontal pathogens Prevotella intermedia, Tannerella forsythia and Porphyromonas gingivalis.</title>
        <authorList>
            <person name="Haigh R.D."/>
            <person name="Crawford L."/>
            <person name="Ralph J."/>
            <person name="Wanford J."/>
            <person name="Vartoukian S.R."/>
            <person name="Hijazib K."/>
            <person name="Wade W."/>
            <person name="Oggioni M.R."/>
        </authorList>
    </citation>
    <scope>NUCLEOTIDE SEQUENCE [LARGE SCALE GENOMIC DNA]</scope>
    <source>
        <strain evidence="2 3">WW2834</strain>
    </source>
</reference>
<dbReference type="AlphaFoldDB" id="A0A2A6EFX7"/>
<dbReference type="Pfam" id="PF01553">
    <property type="entry name" value="Acyltransferase"/>
    <property type="match status" value="1"/>
</dbReference>
<evidence type="ECO:0000313" key="2">
    <source>
        <dbReference type="EMBL" id="PDP60329.1"/>
    </source>
</evidence>
<gene>
    <name evidence="2" type="ORF">CLI71_06235</name>
</gene>
<dbReference type="SMART" id="SM00563">
    <property type="entry name" value="PlsC"/>
    <property type="match status" value="1"/>
</dbReference>
<dbReference type="SUPFAM" id="SSF69593">
    <property type="entry name" value="Glycerol-3-phosphate (1)-acyltransferase"/>
    <property type="match status" value="1"/>
</dbReference>
<organism evidence="2 3">
    <name type="scientific">Prevotella intermedia</name>
    <dbReference type="NCBI Taxonomy" id="28131"/>
    <lineage>
        <taxon>Bacteria</taxon>
        <taxon>Pseudomonadati</taxon>
        <taxon>Bacteroidota</taxon>
        <taxon>Bacteroidia</taxon>
        <taxon>Bacteroidales</taxon>
        <taxon>Prevotellaceae</taxon>
        <taxon>Prevotella</taxon>
    </lineage>
</organism>
<accession>A0A2A6EFX7</accession>
<dbReference type="RefSeq" id="WP_097550124.1">
    <property type="nucleotide sequence ID" value="NZ_NSLY01000013.1"/>
</dbReference>
<evidence type="ECO:0000259" key="1">
    <source>
        <dbReference type="SMART" id="SM00563"/>
    </source>
</evidence>
<evidence type="ECO:0000313" key="3">
    <source>
        <dbReference type="Proteomes" id="UP000219058"/>
    </source>
</evidence>